<reference evidence="2" key="1">
    <citation type="submission" date="2018-05" db="EMBL/GenBank/DDBJ databases">
        <authorList>
            <person name="Lanie J.A."/>
            <person name="Ng W.-L."/>
            <person name="Kazmierczak K.M."/>
            <person name="Andrzejewski T.M."/>
            <person name="Davidsen T.M."/>
            <person name="Wayne K.J."/>
            <person name="Tettelin H."/>
            <person name="Glass J.I."/>
            <person name="Rusch D."/>
            <person name="Podicherti R."/>
            <person name="Tsui H.-C.T."/>
            <person name="Winkler M.E."/>
        </authorList>
    </citation>
    <scope>NUCLEOTIDE SEQUENCE</scope>
</reference>
<feature type="non-terminal residue" evidence="2">
    <location>
        <position position="91"/>
    </location>
</feature>
<dbReference type="InterPro" id="IPR045584">
    <property type="entry name" value="Pilin-like"/>
</dbReference>
<keyword evidence="1" id="KW-1133">Transmembrane helix</keyword>
<dbReference type="Pfam" id="PF07963">
    <property type="entry name" value="N_methyl"/>
    <property type="match status" value="1"/>
</dbReference>
<evidence type="ECO:0000313" key="2">
    <source>
        <dbReference type="EMBL" id="SVB06390.1"/>
    </source>
</evidence>
<sequence length="91" mass="10292">MKTGRYFKKTTHPNGAFTLIELLVVIAIIAILAGLLLPALGKAKEKGKSARCLSNQRQIGLSVMMYSQDFDDYLPYGYAYTWPGQADLYWW</sequence>
<dbReference type="NCBIfam" id="TIGR02532">
    <property type="entry name" value="IV_pilin_GFxxxE"/>
    <property type="match status" value="1"/>
</dbReference>
<dbReference type="PANTHER" id="PTHR30093">
    <property type="entry name" value="GENERAL SECRETION PATHWAY PROTEIN G"/>
    <property type="match status" value="1"/>
</dbReference>
<dbReference type="SUPFAM" id="SSF54523">
    <property type="entry name" value="Pili subunits"/>
    <property type="match status" value="1"/>
</dbReference>
<gene>
    <name evidence="2" type="ORF">METZ01_LOCUS159244</name>
</gene>
<accession>A0A382AXX7</accession>
<organism evidence="2">
    <name type="scientific">marine metagenome</name>
    <dbReference type="NCBI Taxonomy" id="408172"/>
    <lineage>
        <taxon>unclassified sequences</taxon>
        <taxon>metagenomes</taxon>
        <taxon>ecological metagenomes</taxon>
    </lineage>
</organism>
<keyword evidence="1" id="KW-0472">Membrane</keyword>
<evidence type="ECO:0008006" key="3">
    <source>
        <dbReference type="Google" id="ProtNLM"/>
    </source>
</evidence>
<dbReference type="PANTHER" id="PTHR30093:SF2">
    <property type="entry name" value="TYPE II SECRETION SYSTEM PROTEIN H"/>
    <property type="match status" value="1"/>
</dbReference>
<proteinExistence type="predicted"/>
<dbReference type="AlphaFoldDB" id="A0A382AXX7"/>
<dbReference type="EMBL" id="UINC01027332">
    <property type="protein sequence ID" value="SVB06390.1"/>
    <property type="molecule type" value="Genomic_DNA"/>
</dbReference>
<protein>
    <recommendedName>
        <fullName evidence="3">Type II secretion system protein GspG C-terminal domain-containing protein</fullName>
    </recommendedName>
</protein>
<dbReference type="InterPro" id="IPR012902">
    <property type="entry name" value="N_methyl_site"/>
</dbReference>
<keyword evidence="1" id="KW-0812">Transmembrane</keyword>
<evidence type="ECO:0000256" key="1">
    <source>
        <dbReference type="SAM" id="Phobius"/>
    </source>
</evidence>
<name>A0A382AXX7_9ZZZZ</name>
<dbReference type="Gene3D" id="3.30.700.10">
    <property type="entry name" value="Glycoprotein, Type 4 Pilin"/>
    <property type="match status" value="1"/>
</dbReference>
<feature type="transmembrane region" description="Helical" evidence="1">
    <location>
        <begin position="20"/>
        <end position="41"/>
    </location>
</feature>